<dbReference type="Pfam" id="PF15321">
    <property type="entry name" value="ATAD4"/>
    <property type="match status" value="1"/>
</dbReference>
<evidence type="ECO:0000313" key="3">
    <source>
        <dbReference type="EMBL" id="AFK10876.1"/>
    </source>
</evidence>
<proteinExistence type="evidence at transcript level"/>
<comment type="similarity">
    <text evidence="1">Belongs to the PRR15 family.</text>
</comment>
<dbReference type="OrthoDB" id="9924851at2759"/>
<gene>
    <name evidence="4" type="primary">prr15</name>
</gene>
<dbReference type="EMBL" id="JX052648">
    <property type="protein sequence ID" value="AFK10876.1"/>
    <property type="molecule type" value="mRNA"/>
</dbReference>
<evidence type="ECO:0000313" key="5">
    <source>
        <dbReference type="Proteomes" id="UP000314986"/>
    </source>
</evidence>
<dbReference type="STRING" id="7868.ENSCMIP00000013429"/>
<dbReference type="InterPro" id="IPR028237">
    <property type="entry name" value="PRR15"/>
</dbReference>
<dbReference type="OMA" id="CRRNMKI"/>
<dbReference type="AlphaFoldDB" id="K4G095"/>
<protein>
    <submittedName>
        <fullName evidence="4">Proline rich 15</fullName>
    </submittedName>
    <submittedName>
        <fullName evidence="3">Proline-rich protein 15-like protein</fullName>
    </submittedName>
</protein>
<evidence type="ECO:0000313" key="4">
    <source>
        <dbReference type="Ensembl" id="ENSCMIP00000013429.1"/>
    </source>
</evidence>
<reference evidence="5" key="4">
    <citation type="journal article" date="2014" name="Nature">
        <title>Elephant shark genome provides unique insights into gnathostome evolution.</title>
        <authorList>
            <consortium name="International Elephant Shark Genome Sequencing Consortium"/>
            <person name="Venkatesh B."/>
            <person name="Lee A.P."/>
            <person name="Ravi V."/>
            <person name="Maurya A.K."/>
            <person name="Lian M.M."/>
            <person name="Swann J.B."/>
            <person name="Ohta Y."/>
            <person name="Flajnik M.F."/>
            <person name="Sutoh Y."/>
            <person name="Kasahara M."/>
            <person name="Hoon S."/>
            <person name="Gangu V."/>
            <person name="Roy S.W."/>
            <person name="Irimia M."/>
            <person name="Korzh V."/>
            <person name="Kondrychyn I."/>
            <person name="Lim Z.W."/>
            <person name="Tay B.H."/>
            <person name="Tohari S."/>
            <person name="Kong K.W."/>
            <person name="Ho S."/>
            <person name="Lorente-Galdos B."/>
            <person name="Quilez J."/>
            <person name="Marques-Bonet T."/>
            <person name="Raney B.J."/>
            <person name="Ingham P.W."/>
            <person name="Tay A."/>
            <person name="Hillier L.W."/>
            <person name="Minx P."/>
            <person name="Boehm T."/>
            <person name="Wilson R.K."/>
            <person name="Brenner S."/>
            <person name="Warren W.C."/>
        </authorList>
    </citation>
    <scope>NUCLEOTIDE SEQUENCE [LARGE SCALE GENOMIC DNA]</scope>
</reference>
<organism evidence="3">
    <name type="scientific">Callorhinchus milii</name>
    <name type="common">Ghost shark</name>
    <dbReference type="NCBI Taxonomy" id="7868"/>
    <lineage>
        <taxon>Eukaryota</taxon>
        <taxon>Metazoa</taxon>
        <taxon>Chordata</taxon>
        <taxon>Craniata</taxon>
        <taxon>Vertebrata</taxon>
        <taxon>Chondrichthyes</taxon>
        <taxon>Holocephali</taxon>
        <taxon>Chimaeriformes</taxon>
        <taxon>Callorhinchidae</taxon>
        <taxon>Callorhinchus</taxon>
    </lineage>
</organism>
<reference evidence="5" key="2">
    <citation type="journal article" date="2007" name="PLoS Biol.">
        <title>Survey sequencing and comparative analysis of the elephant shark (Callorhinchus milii) genome.</title>
        <authorList>
            <person name="Venkatesh B."/>
            <person name="Kirkness E.F."/>
            <person name="Loh Y.H."/>
            <person name="Halpern A.L."/>
            <person name="Lee A.P."/>
            <person name="Johnson J."/>
            <person name="Dandona N."/>
            <person name="Viswanathan L.D."/>
            <person name="Tay A."/>
            <person name="Venter J.C."/>
            <person name="Strausberg R.L."/>
            <person name="Brenner S."/>
        </authorList>
    </citation>
    <scope>NUCLEOTIDE SEQUENCE [LARGE SCALE GENOMIC DNA]</scope>
</reference>
<dbReference type="PANTHER" id="PTHR14581:SF4">
    <property type="entry name" value="PROLINE-RICH PROTEIN 15"/>
    <property type="match status" value="1"/>
</dbReference>
<feature type="compositionally biased region" description="Basic and acidic residues" evidence="2">
    <location>
        <begin position="94"/>
        <end position="108"/>
    </location>
</feature>
<dbReference type="GeneID" id="103183154"/>
<dbReference type="RefSeq" id="NP_001279222.1">
    <property type="nucleotide sequence ID" value="NM_001292293.1"/>
</dbReference>
<dbReference type="KEGG" id="cmk:103183154"/>
<feature type="region of interest" description="Disordered" evidence="2">
    <location>
        <begin position="26"/>
        <end position="108"/>
    </location>
</feature>
<reference evidence="5" key="1">
    <citation type="journal article" date="2006" name="Science">
        <title>Ancient noncoding elements conserved in the human genome.</title>
        <authorList>
            <person name="Venkatesh B."/>
            <person name="Kirkness E.F."/>
            <person name="Loh Y.H."/>
            <person name="Halpern A.L."/>
            <person name="Lee A.P."/>
            <person name="Johnson J."/>
            <person name="Dandona N."/>
            <person name="Viswanathan L.D."/>
            <person name="Tay A."/>
            <person name="Venter J.C."/>
            <person name="Strausberg R.L."/>
            <person name="Brenner S."/>
        </authorList>
    </citation>
    <scope>NUCLEOTIDE SEQUENCE [LARGE SCALE GENOMIC DNA]</scope>
</reference>
<dbReference type="GeneTree" id="ENSGT00760000119737"/>
<accession>K4G095</accession>
<name>K4G095_CALMI</name>
<reference evidence="3" key="3">
    <citation type="journal article" date="2012" name="PLoS ONE">
        <title>Sequencing and Analysis of Full-Length cDNAs, 5'-ESTs and 3'-ESTs from a Cartilaginous Fish, the Elephant Shark (Callorhinchus milii).</title>
        <authorList>
            <person name="Tan Y.Y."/>
            <person name="Kodzius R."/>
            <person name="Tay B.H."/>
            <person name="Tay A."/>
            <person name="Brenner S."/>
            <person name="Venkatesh B."/>
        </authorList>
    </citation>
    <scope>NUCLEOTIDE SEQUENCE</scope>
    <source>
        <tissue evidence="3">Intestine</tissue>
    </source>
</reference>
<evidence type="ECO:0000256" key="2">
    <source>
        <dbReference type="SAM" id="MobiDB-lite"/>
    </source>
</evidence>
<dbReference type="PANTHER" id="PTHR14581">
    <property type="match status" value="1"/>
</dbReference>
<keyword evidence="5" id="KW-1185">Reference proteome</keyword>
<dbReference type="CTD" id="222171"/>
<feature type="compositionally biased region" description="Basic and acidic residues" evidence="2">
    <location>
        <begin position="51"/>
        <end position="67"/>
    </location>
</feature>
<reference evidence="4" key="5">
    <citation type="submission" date="2025-05" db="UniProtKB">
        <authorList>
            <consortium name="Ensembl"/>
        </authorList>
    </citation>
    <scope>IDENTIFICATION</scope>
</reference>
<dbReference type="Proteomes" id="UP000314986">
    <property type="component" value="Unassembled WGS sequence"/>
</dbReference>
<sequence length="108" mass="12256">MADGGGKTNWWKSFTVKKKPKELAEIGAGAEHVQSATDKTGAQENKPPNLIEDKEYPDSKLFNEKSTRRNLNISRSGRFKEKRRVRAALPDSPKFFEDNTHGKSHEEK</sequence>
<evidence type="ECO:0000256" key="1">
    <source>
        <dbReference type="ARBA" id="ARBA00010096"/>
    </source>
</evidence>
<dbReference type="Ensembl" id="ENSCMIT00000013726.1">
    <property type="protein sequence ID" value="ENSCMIP00000013429.1"/>
    <property type="gene ID" value="ENSCMIG00000006743.1"/>
</dbReference>
<feature type="compositionally biased region" description="Polar residues" evidence="2">
    <location>
        <begin position="34"/>
        <end position="43"/>
    </location>
</feature>